<dbReference type="AlphaFoldDB" id="A0A256FRR5"/>
<evidence type="ECO:0000313" key="1">
    <source>
        <dbReference type="EMBL" id="OYR17523.1"/>
    </source>
</evidence>
<keyword evidence="2" id="KW-1185">Reference proteome</keyword>
<sequence length="451" mass="50343">MLQQFEEQDAAGGQNEEYLLVTTGRASKKVTNELRAAWEAFRSSPESDFFRDQPKALKEIIEVIRATLSELRMEAKREKDPADVDRIIRKSRVIVLDVEAGDPHEQAIIVVLQARNYTAPSGVWGKTITDCITYAKGRRTITIGEIAEGLEKFRIPAVELPEKAANDILQVELGAMDFPCEREVILARSLDNKVVPKGHLIIMILSRFDGDCDAAYDLSEKPFKPIVGTKFDVLFRAATVEGLFRVMSERLDFTSAEGLGILNLDERNNHDNKLCVSAHRQRLDNALSKNDRPLLCLHCGQAVWEPVAQVVELGDLRDPRVGLVHSICLGPTDRVIGGANMPMAEKHPELVNFDVNAWFQASNGGQRTFANLDAIRTGPIVYMGWGGFAAHGPVGQFLVEVGLVDGGSEILTLRNKLHRFTKADAERIDFDPAKRAIRLRRCYPVITRYDK</sequence>
<comment type="caution">
    <text evidence="1">The sequence shown here is derived from an EMBL/GenBank/DDBJ whole genome shotgun (WGS) entry which is preliminary data.</text>
</comment>
<accession>A0A256FRR5</accession>
<proteinExistence type="predicted"/>
<dbReference type="OrthoDB" id="7253390at2"/>
<dbReference type="RefSeq" id="WP_094574548.1">
    <property type="nucleotide sequence ID" value="NZ_JBHEEL010000022.1"/>
</dbReference>
<gene>
    <name evidence="1" type="ORF">CEV32_3857</name>
</gene>
<protein>
    <submittedName>
        <fullName evidence="1">Uncharacterized protein</fullName>
    </submittedName>
</protein>
<evidence type="ECO:0000313" key="2">
    <source>
        <dbReference type="Proteomes" id="UP000216345"/>
    </source>
</evidence>
<name>A0A256FRR5_9HYPH</name>
<dbReference type="Proteomes" id="UP000216345">
    <property type="component" value="Unassembled WGS sequence"/>
</dbReference>
<organism evidence="1 2">
    <name type="scientific">Brucella rhizosphaerae</name>
    <dbReference type="NCBI Taxonomy" id="571254"/>
    <lineage>
        <taxon>Bacteria</taxon>
        <taxon>Pseudomonadati</taxon>
        <taxon>Pseudomonadota</taxon>
        <taxon>Alphaproteobacteria</taxon>
        <taxon>Hyphomicrobiales</taxon>
        <taxon>Brucellaceae</taxon>
        <taxon>Brucella/Ochrobactrum group</taxon>
        <taxon>Brucella</taxon>
    </lineage>
</organism>
<reference evidence="1 2" key="1">
    <citation type="submission" date="2017-07" db="EMBL/GenBank/DDBJ databases">
        <title>Phylogenetic study on the rhizospheric bacterium Ochrobactrum sp. A44.</title>
        <authorList>
            <person name="Krzyzanowska D.M."/>
            <person name="Ossowicki A."/>
            <person name="Rajewska M."/>
            <person name="Maciag T."/>
            <person name="Kaczynski Z."/>
            <person name="Czerwicka M."/>
            <person name="Jafra S."/>
        </authorList>
    </citation>
    <scope>NUCLEOTIDE SEQUENCE [LARGE SCALE GENOMIC DNA]</scope>
    <source>
        <strain evidence="1 2">PR17</strain>
    </source>
</reference>
<dbReference type="EMBL" id="NNRK01000019">
    <property type="protein sequence ID" value="OYR17523.1"/>
    <property type="molecule type" value="Genomic_DNA"/>
</dbReference>